<dbReference type="NCBIfam" id="TIGR01225">
    <property type="entry name" value="hutH"/>
    <property type="match status" value="1"/>
</dbReference>
<dbReference type="InterPro" id="IPR005921">
    <property type="entry name" value="HutH"/>
</dbReference>
<evidence type="ECO:0000313" key="11">
    <source>
        <dbReference type="Proteomes" id="UP000437748"/>
    </source>
</evidence>
<protein>
    <recommendedName>
        <fullName evidence="2 6">Histidine ammonia-lyase</fullName>
        <ecNumber evidence="2 6">4.3.1.3</ecNumber>
    </recommendedName>
</protein>
<dbReference type="GO" id="GO:0005737">
    <property type="term" value="C:cytoplasm"/>
    <property type="evidence" value="ECO:0007669"/>
    <property type="project" value="UniProtKB-SubCell"/>
</dbReference>
<dbReference type="AlphaFoldDB" id="A0A6N6VRT4"/>
<dbReference type="FunFam" id="1.10.275.10:FF:000005">
    <property type="entry name" value="Histidine ammonia-lyase"/>
    <property type="match status" value="1"/>
</dbReference>
<evidence type="ECO:0000256" key="6">
    <source>
        <dbReference type="NCBIfam" id="TIGR01225"/>
    </source>
</evidence>
<evidence type="ECO:0000313" key="10">
    <source>
        <dbReference type="EMBL" id="KAB8038668.1"/>
    </source>
</evidence>
<dbReference type="GO" id="GO:0019557">
    <property type="term" value="P:L-histidine catabolic process to glutamate and formate"/>
    <property type="evidence" value="ECO:0007669"/>
    <property type="project" value="UniProtKB-UniPathway"/>
</dbReference>
<evidence type="ECO:0000256" key="8">
    <source>
        <dbReference type="RuleBase" id="RU004479"/>
    </source>
</evidence>
<comment type="caution">
    <text evidence="10">The sequence shown here is derived from an EMBL/GenBank/DDBJ whole genome shotgun (WGS) entry which is preliminary data.</text>
</comment>
<dbReference type="RefSeq" id="WP_153419874.1">
    <property type="nucleotide sequence ID" value="NZ_WFLM01000003.1"/>
</dbReference>
<evidence type="ECO:0000256" key="1">
    <source>
        <dbReference type="ARBA" id="ARBA00005113"/>
    </source>
</evidence>
<dbReference type="Pfam" id="PF00221">
    <property type="entry name" value="Lyase_aromatic"/>
    <property type="match status" value="1"/>
</dbReference>
<dbReference type="Gene3D" id="1.20.200.10">
    <property type="entry name" value="Fumarase/aspartase (Central domain)"/>
    <property type="match status" value="1"/>
</dbReference>
<comment type="subcellular location">
    <subcellularLocation>
        <location evidence="9">Cytoplasm</location>
    </subcellularLocation>
</comment>
<dbReference type="InterPro" id="IPR022313">
    <property type="entry name" value="Phe/His_NH3-lyase_AS"/>
</dbReference>
<comment type="catalytic activity">
    <reaction evidence="5 8">
        <text>L-histidine = trans-urocanate + NH4(+)</text>
        <dbReference type="Rhea" id="RHEA:21232"/>
        <dbReference type="ChEBI" id="CHEBI:17771"/>
        <dbReference type="ChEBI" id="CHEBI:28938"/>
        <dbReference type="ChEBI" id="CHEBI:57595"/>
        <dbReference type="EC" id="4.3.1.3"/>
    </reaction>
</comment>
<keyword evidence="4 7" id="KW-0456">Lyase</keyword>
<sequence length="507" mass="55660">MSHNSEFIIHPGKLSLNDLNNIYKNKFSKFSLNKESKYFIDASVKNVQDLFSQKEVKAVYGVNTGFGKLANTRIQESDLSILQHNLVMSHCTGVGNLLDNNLVKLIAIIKVASLGRGYSGVRYELLESLLNLINHEYYPCIPTKGSVGASGDLAPLAHLVSPLIGVGYVRKNDQVITAIEALKECNIEKFELQPLEGLSLLNGTQVSTALALKGLFKIQDVFEAALVAGAMSVEALNGKLEPFDSRIHELRGHKGQMVVAEKIKCLLNEKNQSSEDHNSGKVQDPYSLRCQPQVMGACLDQINSIANILEIEANAVTNNPISFSDTKEFISGGNFHAEPVAFAADILAIVCSEIASLSERRISLMVDSNFSGLPPFLVNNSGLNSGFMIAQVTAAALVSENKSRSFPCSVDSIPTSANQEDHVSMATHAANRLSEMSDNSSYVIAIELLSAAQAMDLKNGFQASNKIKKVYQEIRNLVPFYEKDRYFADDIEKVKNYIFQNSFLNFY</sequence>
<dbReference type="InterPro" id="IPR024083">
    <property type="entry name" value="Fumarase/histidase_N"/>
</dbReference>
<dbReference type="EC" id="4.3.1.3" evidence="2 6"/>
<dbReference type="GO" id="GO:0019556">
    <property type="term" value="P:L-histidine catabolic process to glutamate and formamide"/>
    <property type="evidence" value="ECO:0007669"/>
    <property type="project" value="UniProtKB-UniPathway"/>
</dbReference>
<dbReference type="Proteomes" id="UP000437748">
    <property type="component" value="Unassembled WGS sequence"/>
</dbReference>
<evidence type="ECO:0000256" key="2">
    <source>
        <dbReference type="ARBA" id="ARBA00012994"/>
    </source>
</evidence>
<evidence type="ECO:0000256" key="7">
    <source>
        <dbReference type="RuleBase" id="RU003954"/>
    </source>
</evidence>
<keyword evidence="3 8" id="KW-0369">Histidine metabolism</keyword>
<evidence type="ECO:0000256" key="4">
    <source>
        <dbReference type="ARBA" id="ARBA00023239"/>
    </source>
</evidence>
<gene>
    <name evidence="10" type="primary">hutH</name>
    <name evidence="10" type="ORF">GCL60_07335</name>
</gene>
<dbReference type="GO" id="GO:0004397">
    <property type="term" value="F:histidine ammonia-lyase activity"/>
    <property type="evidence" value="ECO:0007669"/>
    <property type="project" value="UniProtKB-UniRule"/>
</dbReference>
<dbReference type="InterPro" id="IPR001106">
    <property type="entry name" value="Aromatic_Lyase"/>
</dbReference>
<dbReference type="UniPathway" id="UPA00379">
    <property type="reaction ID" value="UER00549"/>
</dbReference>
<accession>A0A6N6VRT4</accession>
<comment type="pathway">
    <text evidence="1 8">Amino-acid degradation; L-histidine degradation into L-glutamate; N-formimidoyl-L-glutamate from L-histidine: step 1/3.</text>
</comment>
<dbReference type="EMBL" id="WFLM01000003">
    <property type="protein sequence ID" value="KAB8038668.1"/>
    <property type="molecule type" value="Genomic_DNA"/>
</dbReference>
<dbReference type="SUPFAM" id="SSF48557">
    <property type="entry name" value="L-aspartase-like"/>
    <property type="match status" value="1"/>
</dbReference>
<keyword evidence="11" id="KW-1185">Reference proteome</keyword>
<dbReference type="CDD" id="cd00332">
    <property type="entry name" value="PAL-HAL"/>
    <property type="match status" value="1"/>
</dbReference>
<proteinExistence type="inferred from homology"/>
<dbReference type="PANTHER" id="PTHR10362">
    <property type="entry name" value="HISTIDINE AMMONIA-LYASE"/>
    <property type="match status" value="1"/>
</dbReference>
<name>A0A6N6VRT4_9BACT</name>
<dbReference type="FunFam" id="1.20.200.10:FF:000003">
    <property type="entry name" value="Histidine ammonia-lyase"/>
    <property type="match status" value="1"/>
</dbReference>
<dbReference type="NCBIfam" id="NF006871">
    <property type="entry name" value="PRK09367.1"/>
    <property type="match status" value="1"/>
</dbReference>
<evidence type="ECO:0000256" key="3">
    <source>
        <dbReference type="ARBA" id="ARBA00022808"/>
    </source>
</evidence>
<reference evidence="10 11" key="1">
    <citation type="submission" date="2019-10" db="EMBL/GenBank/DDBJ databases">
        <title>New species of Slilvanegrellaceae.</title>
        <authorList>
            <person name="Pitt A."/>
            <person name="Hahn M.W."/>
        </authorList>
    </citation>
    <scope>NUCLEOTIDE SEQUENCE [LARGE SCALE GENOMIC DNA]</scope>
    <source>
        <strain evidence="10 11">SP-Ram-0.45-NSY-1</strain>
    </source>
</reference>
<evidence type="ECO:0000256" key="5">
    <source>
        <dbReference type="ARBA" id="ARBA00049269"/>
    </source>
</evidence>
<dbReference type="Gene3D" id="1.10.275.10">
    <property type="entry name" value="Fumarase/aspartase (N-terminal domain)"/>
    <property type="match status" value="1"/>
</dbReference>
<evidence type="ECO:0000256" key="9">
    <source>
        <dbReference type="RuleBase" id="RU004480"/>
    </source>
</evidence>
<dbReference type="OrthoDB" id="5287727at2"/>
<dbReference type="InterPro" id="IPR008948">
    <property type="entry name" value="L-Aspartase-like"/>
</dbReference>
<dbReference type="PROSITE" id="PS00488">
    <property type="entry name" value="PAL_HISTIDASE"/>
    <property type="match status" value="1"/>
</dbReference>
<comment type="similarity">
    <text evidence="7">Belongs to the PAL/histidase family.</text>
</comment>
<organism evidence="10 11">
    <name type="scientific">Silvanigrella paludirubra</name>
    <dbReference type="NCBI Taxonomy" id="2499159"/>
    <lineage>
        <taxon>Bacteria</taxon>
        <taxon>Pseudomonadati</taxon>
        <taxon>Bdellovibrionota</taxon>
        <taxon>Oligoflexia</taxon>
        <taxon>Silvanigrellales</taxon>
        <taxon>Silvanigrellaceae</taxon>
        <taxon>Silvanigrella</taxon>
    </lineage>
</organism>